<dbReference type="WBParaSite" id="SSLN_0000993201-mRNA-1">
    <property type="protein sequence ID" value="SSLN_0000993201-mRNA-1"/>
    <property type="gene ID" value="SSLN_0000993201"/>
</dbReference>
<dbReference type="Proteomes" id="UP000275846">
    <property type="component" value="Unassembled WGS sequence"/>
</dbReference>
<dbReference type="InterPro" id="IPR043502">
    <property type="entry name" value="DNA/RNA_pol_sf"/>
</dbReference>
<feature type="domain" description="Reverse transcriptase" evidence="1">
    <location>
        <begin position="48"/>
        <end position="177"/>
    </location>
</feature>
<dbReference type="EMBL" id="UYSU01035321">
    <property type="protein sequence ID" value="VDL95957.1"/>
    <property type="molecule type" value="Genomic_DNA"/>
</dbReference>
<sequence>MQNLFRPKLPVSYAALTVIEQELEHIQQVGVLQPVNYSTWNAPIVTVKKATGKFRICVDFSTSLNAALDTHQHPLPVPEDVFVKLNGGTCFAKLDLPYAYLKIDVAEESRELLTSNTHRSLCQFTRLPCGVKIAPAIFQQTMDTIRMGTEGAAAYLGDIIIIGLNPDELLQRLETVRPEIWVTHKPSYWLPGASIGADSGTAFSES</sequence>
<organism evidence="4">
    <name type="scientific">Schistocephalus solidus</name>
    <name type="common">Tapeworm</name>
    <dbReference type="NCBI Taxonomy" id="70667"/>
    <lineage>
        <taxon>Eukaryota</taxon>
        <taxon>Metazoa</taxon>
        <taxon>Spiralia</taxon>
        <taxon>Lophotrochozoa</taxon>
        <taxon>Platyhelminthes</taxon>
        <taxon>Cestoda</taxon>
        <taxon>Eucestoda</taxon>
        <taxon>Diphyllobothriidea</taxon>
        <taxon>Diphyllobothriidae</taxon>
        <taxon>Schistocephalus</taxon>
    </lineage>
</organism>
<evidence type="ECO:0000259" key="1">
    <source>
        <dbReference type="Pfam" id="PF00078"/>
    </source>
</evidence>
<dbReference type="PANTHER" id="PTHR37984:SF5">
    <property type="entry name" value="PROTEIN NYNRIN-LIKE"/>
    <property type="match status" value="1"/>
</dbReference>
<keyword evidence="3" id="KW-1185">Reference proteome</keyword>
<gene>
    <name evidence="2" type="ORF">SSLN_LOCUS9572</name>
</gene>
<proteinExistence type="predicted"/>
<dbReference type="AlphaFoldDB" id="A0A183SZC2"/>
<dbReference type="InterPro" id="IPR050951">
    <property type="entry name" value="Retrovirus_Pol_polyprotein"/>
</dbReference>
<dbReference type="Gene3D" id="3.10.10.10">
    <property type="entry name" value="HIV Type 1 Reverse Transcriptase, subunit A, domain 1"/>
    <property type="match status" value="1"/>
</dbReference>
<evidence type="ECO:0000313" key="2">
    <source>
        <dbReference type="EMBL" id="VDL95957.1"/>
    </source>
</evidence>
<protein>
    <submittedName>
        <fullName evidence="4">Reverse transcriptase domain-containing protein</fullName>
    </submittedName>
</protein>
<dbReference type="InterPro" id="IPR043128">
    <property type="entry name" value="Rev_trsase/Diguanyl_cyclase"/>
</dbReference>
<dbReference type="CDD" id="cd01647">
    <property type="entry name" value="RT_LTR"/>
    <property type="match status" value="1"/>
</dbReference>
<dbReference type="InterPro" id="IPR000477">
    <property type="entry name" value="RT_dom"/>
</dbReference>
<accession>A0A183SZC2</accession>
<evidence type="ECO:0000313" key="4">
    <source>
        <dbReference type="WBParaSite" id="SSLN_0000993201-mRNA-1"/>
    </source>
</evidence>
<reference evidence="2 3" key="2">
    <citation type="submission" date="2018-11" db="EMBL/GenBank/DDBJ databases">
        <authorList>
            <consortium name="Pathogen Informatics"/>
        </authorList>
    </citation>
    <scope>NUCLEOTIDE SEQUENCE [LARGE SCALE GENOMIC DNA]</scope>
    <source>
        <strain evidence="2 3">NST_G2</strain>
    </source>
</reference>
<dbReference type="SUPFAM" id="SSF56672">
    <property type="entry name" value="DNA/RNA polymerases"/>
    <property type="match status" value="1"/>
</dbReference>
<dbReference type="Pfam" id="PF00078">
    <property type="entry name" value="RVT_1"/>
    <property type="match status" value="1"/>
</dbReference>
<dbReference type="STRING" id="70667.A0A183SZC2"/>
<dbReference type="OrthoDB" id="10068977at2759"/>
<reference evidence="4" key="1">
    <citation type="submission" date="2016-06" db="UniProtKB">
        <authorList>
            <consortium name="WormBaseParasite"/>
        </authorList>
    </citation>
    <scope>IDENTIFICATION</scope>
</reference>
<dbReference type="Gene3D" id="3.30.70.270">
    <property type="match status" value="1"/>
</dbReference>
<name>A0A183SZC2_SCHSO</name>
<dbReference type="PANTHER" id="PTHR37984">
    <property type="entry name" value="PROTEIN CBG26694"/>
    <property type="match status" value="1"/>
</dbReference>
<evidence type="ECO:0000313" key="3">
    <source>
        <dbReference type="Proteomes" id="UP000275846"/>
    </source>
</evidence>